<accession>A0A4R9AN59</accession>
<feature type="region of interest" description="Disordered" evidence="1">
    <location>
        <begin position="1"/>
        <end position="27"/>
    </location>
</feature>
<gene>
    <name evidence="2" type="ORF">E3T47_09840</name>
</gene>
<evidence type="ECO:0000256" key="1">
    <source>
        <dbReference type="SAM" id="MobiDB-lite"/>
    </source>
</evidence>
<feature type="compositionally biased region" description="Basic and acidic residues" evidence="1">
    <location>
        <begin position="146"/>
        <end position="165"/>
    </location>
</feature>
<feature type="compositionally biased region" description="Basic and acidic residues" evidence="1">
    <location>
        <begin position="14"/>
        <end position="27"/>
    </location>
</feature>
<keyword evidence="3" id="KW-1185">Reference proteome</keyword>
<dbReference type="EMBL" id="SOHK01000015">
    <property type="protein sequence ID" value="TFD65155.1"/>
    <property type="molecule type" value="Genomic_DNA"/>
</dbReference>
<feature type="compositionally biased region" description="Low complexity" evidence="1">
    <location>
        <begin position="1"/>
        <end position="13"/>
    </location>
</feature>
<comment type="caution">
    <text evidence="2">The sequence shown here is derived from an EMBL/GenBank/DDBJ whole genome shotgun (WGS) entry which is preliminary data.</text>
</comment>
<reference evidence="2 3" key="1">
    <citation type="submission" date="2019-03" db="EMBL/GenBank/DDBJ databases">
        <title>Genomics of glacier-inhabiting Cryobacterium strains.</title>
        <authorList>
            <person name="Liu Q."/>
            <person name="Xin Y.-H."/>
        </authorList>
    </citation>
    <scope>NUCLEOTIDE SEQUENCE [LARGE SCALE GENOMIC DNA]</scope>
    <source>
        <strain evidence="2 3">Sr36</strain>
    </source>
</reference>
<name>A0A4R9AN59_9MICO</name>
<protein>
    <submittedName>
        <fullName evidence="2">Uncharacterized protein</fullName>
    </submittedName>
</protein>
<feature type="compositionally biased region" description="Basic and acidic residues" evidence="1">
    <location>
        <begin position="125"/>
        <end position="138"/>
    </location>
</feature>
<dbReference type="AlphaFoldDB" id="A0A4R9AN59"/>
<proteinExistence type="predicted"/>
<dbReference type="OrthoDB" id="5117021at2"/>
<organism evidence="2 3">
    <name type="scientific">Cryobacterium ruanii</name>
    <dbReference type="NCBI Taxonomy" id="1259197"/>
    <lineage>
        <taxon>Bacteria</taxon>
        <taxon>Bacillati</taxon>
        <taxon>Actinomycetota</taxon>
        <taxon>Actinomycetes</taxon>
        <taxon>Micrococcales</taxon>
        <taxon>Microbacteriaceae</taxon>
        <taxon>Cryobacterium</taxon>
    </lineage>
</organism>
<dbReference type="Proteomes" id="UP000298154">
    <property type="component" value="Unassembled WGS sequence"/>
</dbReference>
<evidence type="ECO:0000313" key="3">
    <source>
        <dbReference type="Proteomes" id="UP000298154"/>
    </source>
</evidence>
<feature type="region of interest" description="Disordered" evidence="1">
    <location>
        <begin position="125"/>
        <end position="167"/>
    </location>
</feature>
<evidence type="ECO:0000313" key="2">
    <source>
        <dbReference type="EMBL" id="TFD65155.1"/>
    </source>
</evidence>
<dbReference type="RefSeq" id="WP_134555910.1">
    <property type="nucleotide sequence ID" value="NZ_SOHK01000015.1"/>
</dbReference>
<sequence length="410" mass="48298">MDDPSAEAAAARKALAEHPFGDDAAEKRRQYVAANRDRIREMNRLWRSEHLDRARELNRDSMRRAAARRHREAEVRARGRERAKRWRVEHPERRREYQQRWVAENREKVREYYNRYYEAHRDEVNARAAARRDADPQRTKQITRQWAERNKERRAEPQRNRRSDPEIYQSELEANAAARRLMRSLSRAGLPPKRLHVATAAERRANEHEADAYFHDPSRPEHLRQFTVFAESLTEHMLKNGACMREFAEAYVETRARMGLPPVPVENIVYVRAVEIVTEQMRRVDLLTSRDVAAAVRSTKAAVGREEQRQQLKDLVKMIVNDVGRNRERYYFDSEFENRLRVNRGLARVPIESLMVEIALRNVLQRVPTDRLTADDARHAARIAKLYIAASTHKAKSRVDDRIYLGLSDR</sequence>